<feature type="compositionally biased region" description="Basic and acidic residues" evidence="1">
    <location>
        <begin position="218"/>
        <end position="228"/>
    </location>
</feature>
<feature type="compositionally biased region" description="Polar residues" evidence="1">
    <location>
        <begin position="185"/>
        <end position="196"/>
    </location>
</feature>
<evidence type="ECO:0000256" key="1">
    <source>
        <dbReference type="SAM" id="MobiDB-lite"/>
    </source>
</evidence>
<feature type="compositionally biased region" description="Pro residues" evidence="1">
    <location>
        <begin position="205"/>
        <end position="215"/>
    </location>
</feature>
<evidence type="ECO:0000313" key="2">
    <source>
        <dbReference type="EMBL" id="RPA85938.1"/>
    </source>
</evidence>
<reference evidence="2 3" key="1">
    <citation type="journal article" date="2018" name="Nat. Ecol. Evol.">
        <title>Pezizomycetes genomes reveal the molecular basis of ectomycorrhizal truffle lifestyle.</title>
        <authorList>
            <person name="Murat C."/>
            <person name="Payen T."/>
            <person name="Noel B."/>
            <person name="Kuo A."/>
            <person name="Morin E."/>
            <person name="Chen J."/>
            <person name="Kohler A."/>
            <person name="Krizsan K."/>
            <person name="Balestrini R."/>
            <person name="Da Silva C."/>
            <person name="Montanini B."/>
            <person name="Hainaut M."/>
            <person name="Levati E."/>
            <person name="Barry K.W."/>
            <person name="Belfiori B."/>
            <person name="Cichocki N."/>
            <person name="Clum A."/>
            <person name="Dockter R.B."/>
            <person name="Fauchery L."/>
            <person name="Guy J."/>
            <person name="Iotti M."/>
            <person name="Le Tacon F."/>
            <person name="Lindquist E.A."/>
            <person name="Lipzen A."/>
            <person name="Malagnac F."/>
            <person name="Mello A."/>
            <person name="Molinier V."/>
            <person name="Miyauchi S."/>
            <person name="Poulain J."/>
            <person name="Riccioni C."/>
            <person name="Rubini A."/>
            <person name="Sitrit Y."/>
            <person name="Splivallo R."/>
            <person name="Traeger S."/>
            <person name="Wang M."/>
            <person name="Zifcakova L."/>
            <person name="Wipf D."/>
            <person name="Zambonelli A."/>
            <person name="Paolocci F."/>
            <person name="Nowrousian M."/>
            <person name="Ottonello S."/>
            <person name="Baldrian P."/>
            <person name="Spatafora J.W."/>
            <person name="Henrissat B."/>
            <person name="Nagy L.G."/>
            <person name="Aury J.M."/>
            <person name="Wincker P."/>
            <person name="Grigoriev I.V."/>
            <person name="Bonfante P."/>
            <person name="Martin F.M."/>
        </authorList>
    </citation>
    <scope>NUCLEOTIDE SEQUENCE [LARGE SCALE GENOMIC DNA]</scope>
    <source>
        <strain evidence="2 3">RN42</strain>
    </source>
</reference>
<organism evidence="2 3">
    <name type="scientific">Ascobolus immersus RN42</name>
    <dbReference type="NCBI Taxonomy" id="1160509"/>
    <lineage>
        <taxon>Eukaryota</taxon>
        <taxon>Fungi</taxon>
        <taxon>Dikarya</taxon>
        <taxon>Ascomycota</taxon>
        <taxon>Pezizomycotina</taxon>
        <taxon>Pezizomycetes</taxon>
        <taxon>Pezizales</taxon>
        <taxon>Ascobolaceae</taxon>
        <taxon>Ascobolus</taxon>
    </lineage>
</organism>
<feature type="compositionally biased region" description="Low complexity" evidence="1">
    <location>
        <begin position="72"/>
        <end position="87"/>
    </location>
</feature>
<feature type="region of interest" description="Disordered" evidence="1">
    <location>
        <begin position="72"/>
        <end position="237"/>
    </location>
</feature>
<accession>A0A3N4IMK4</accession>
<dbReference type="EMBL" id="ML119651">
    <property type="protein sequence ID" value="RPA85938.1"/>
    <property type="molecule type" value="Genomic_DNA"/>
</dbReference>
<dbReference type="Proteomes" id="UP000275078">
    <property type="component" value="Unassembled WGS sequence"/>
</dbReference>
<sequence>MTSAFATECLPTSPPPSYTLDTLISEAYPPTPTTPNTPYYPTESLETKHKHASFKTTLTNILTLLVFFKNPTSKSSKSKTPSPSPSKKPSRLFRRSSKEQPRNNSTTSTKHLSPSESTAYWNTVCDPSGRLTPEPFGRLTPSPEPFTSDRLSPEPFLSSPYSGERPGSRFSMRSKTQALCPPQTPSSRHSTSSNVLSLHAFAEPISPPPSPPPPSKRSRNDLPRRDSTIHGPNPEEDEIVAFDSLSIYSKFPSPPHTSPLSMLPPMPPPSGSLPPLPTDLSSSKSLKRKRIEVKKIEHVEPEVEEEDGEDIHPFFWAPY</sequence>
<protein>
    <submittedName>
        <fullName evidence="2">Uncharacterized protein</fullName>
    </submittedName>
</protein>
<proteinExistence type="predicted"/>
<evidence type="ECO:0000313" key="3">
    <source>
        <dbReference type="Proteomes" id="UP000275078"/>
    </source>
</evidence>
<keyword evidence="3" id="KW-1185">Reference proteome</keyword>
<dbReference type="AlphaFoldDB" id="A0A3N4IMK4"/>
<feature type="region of interest" description="Disordered" evidence="1">
    <location>
        <begin position="253"/>
        <end position="287"/>
    </location>
</feature>
<feature type="compositionally biased region" description="Pro residues" evidence="1">
    <location>
        <begin position="253"/>
        <end position="277"/>
    </location>
</feature>
<feature type="region of interest" description="Disordered" evidence="1">
    <location>
        <begin position="1"/>
        <end position="43"/>
    </location>
</feature>
<feature type="compositionally biased region" description="Polar residues" evidence="1">
    <location>
        <begin position="102"/>
        <end position="121"/>
    </location>
</feature>
<name>A0A3N4IMK4_ASCIM</name>
<gene>
    <name evidence="2" type="ORF">BJ508DRAFT_302324</name>
</gene>